<dbReference type="Proteomes" id="UP000224902">
    <property type="component" value="Segment"/>
</dbReference>
<reference evidence="3" key="1">
    <citation type="submission" date="2016-08" db="EMBL/GenBank/DDBJ databases">
        <authorList>
            <person name="Seilhamer J.J."/>
        </authorList>
    </citation>
    <scope>NUCLEOTIDE SEQUENCE [LARGE SCALE GENOMIC DNA]</scope>
</reference>
<name>A0A1I9SAH9_9CAUD</name>
<feature type="compositionally biased region" description="Basic and acidic residues" evidence="1">
    <location>
        <begin position="1"/>
        <end position="21"/>
    </location>
</feature>
<dbReference type="EMBL" id="KX774321">
    <property type="protein sequence ID" value="AOZ63785.1"/>
    <property type="molecule type" value="Genomic_DNA"/>
</dbReference>
<evidence type="ECO:0000256" key="1">
    <source>
        <dbReference type="SAM" id="MobiDB-lite"/>
    </source>
</evidence>
<accession>A0A1I9SAH9</accession>
<organism evidence="2 3">
    <name type="scientific">Rhodococcus phage Weasels2</name>
    <dbReference type="NCBI Taxonomy" id="1897437"/>
    <lineage>
        <taxon>Viruses</taxon>
        <taxon>Duplodnaviria</taxon>
        <taxon>Heunggongvirae</taxon>
        <taxon>Uroviricota</taxon>
        <taxon>Caudoviricetes</taxon>
        <taxon>Weaselvirus</taxon>
        <taxon>Weaselvirus weasel</taxon>
    </lineage>
</organism>
<sequence length="48" mass="5846">MDKQEERPDLTKWRKRDEIRRSSAASPVPSGKVYQRKHKHVSKKLDRW</sequence>
<keyword evidence="3" id="KW-1185">Reference proteome</keyword>
<proteinExistence type="predicted"/>
<evidence type="ECO:0000313" key="2">
    <source>
        <dbReference type="EMBL" id="AOZ63785.1"/>
    </source>
</evidence>
<feature type="region of interest" description="Disordered" evidence="1">
    <location>
        <begin position="1"/>
        <end position="48"/>
    </location>
</feature>
<evidence type="ECO:0000313" key="3">
    <source>
        <dbReference type="Proteomes" id="UP000224902"/>
    </source>
</evidence>
<gene>
    <name evidence="2" type="ORF">SEA_WEASELS2_207</name>
</gene>
<protein>
    <submittedName>
        <fullName evidence="2">Uncharacterized protein</fullName>
    </submittedName>
</protein>